<gene>
    <name evidence="1" type="ORF">D9T18_05300</name>
</gene>
<organism evidence="1 2">
    <name type="scientific">Pseudoalteromonas agarivorans</name>
    <dbReference type="NCBI Taxonomy" id="176102"/>
    <lineage>
        <taxon>Bacteria</taxon>
        <taxon>Pseudomonadati</taxon>
        <taxon>Pseudomonadota</taxon>
        <taxon>Gammaproteobacteria</taxon>
        <taxon>Alteromonadales</taxon>
        <taxon>Pseudoalteromonadaceae</taxon>
        <taxon>Pseudoalteromonas</taxon>
    </lineage>
</organism>
<dbReference type="Proteomes" id="UP000279995">
    <property type="component" value="Chromosome I"/>
</dbReference>
<sequence>MRLNHFAGLNVLLPALKNAHLEQLNSDLLAKLSTRFSSLKIDYLINRIGITLSVTGRFRVILLIWGAF</sequence>
<evidence type="ECO:0000313" key="1">
    <source>
        <dbReference type="EMBL" id="AYM86165.1"/>
    </source>
</evidence>
<accession>A0AAD0TXI4</accession>
<reference evidence="1 2" key="1">
    <citation type="submission" date="2018-10" db="EMBL/GenBank/DDBJ databases">
        <title>Complete Genome Sequence and Transcriptomic Profiles of a Marine Bacterium, Pseudoalteromonas agarivorans Hao 2018.</title>
        <authorList>
            <person name="Hao L."/>
        </authorList>
    </citation>
    <scope>NUCLEOTIDE SEQUENCE [LARGE SCALE GENOMIC DNA]</scope>
    <source>
        <strain evidence="1 2">Hao 2018</strain>
    </source>
</reference>
<dbReference type="EMBL" id="CP033065">
    <property type="protein sequence ID" value="AYM86165.1"/>
    <property type="molecule type" value="Genomic_DNA"/>
</dbReference>
<dbReference type="AlphaFoldDB" id="A0AAD0TXI4"/>
<evidence type="ECO:0000313" key="2">
    <source>
        <dbReference type="Proteomes" id="UP000279995"/>
    </source>
</evidence>
<proteinExistence type="predicted"/>
<name>A0AAD0TXI4_9GAMM</name>
<protein>
    <submittedName>
        <fullName evidence="1">Uncharacterized protein</fullName>
    </submittedName>
</protein>